<evidence type="ECO:0000313" key="3">
    <source>
        <dbReference type="EMBL" id="CAA9334987.1"/>
    </source>
</evidence>
<dbReference type="InterPro" id="IPR050639">
    <property type="entry name" value="SSR_resolvase"/>
</dbReference>
<dbReference type="Gene3D" id="3.40.50.1390">
    <property type="entry name" value="Resolvase, N-terminal catalytic domain"/>
    <property type="match status" value="1"/>
</dbReference>
<dbReference type="InterPro" id="IPR038109">
    <property type="entry name" value="DNA_bind_recomb_sf"/>
</dbReference>
<dbReference type="CDD" id="cd00338">
    <property type="entry name" value="Ser_Recombinase"/>
    <property type="match status" value="1"/>
</dbReference>
<dbReference type="PROSITE" id="PS51737">
    <property type="entry name" value="RECOMBINASE_DNA_BIND"/>
    <property type="match status" value="1"/>
</dbReference>
<dbReference type="GO" id="GO:0003677">
    <property type="term" value="F:DNA binding"/>
    <property type="evidence" value="ECO:0007669"/>
    <property type="project" value="InterPro"/>
</dbReference>
<feature type="non-terminal residue" evidence="3">
    <location>
        <position position="266"/>
    </location>
</feature>
<organism evidence="3">
    <name type="scientific">uncultured Chloroflexia bacterium</name>
    <dbReference type="NCBI Taxonomy" id="1672391"/>
    <lineage>
        <taxon>Bacteria</taxon>
        <taxon>Bacillati</taxon>
        <taxon>Chloroflexota</taxon>
        <taxon>Chloroflexia</taxon>
        <taxon>environmental samples</taxon>
    </lineage>
</organism>
<dbReference type="PANTHER" id="PTHR30461">
    <property type="entry name" value="DNA-INVERTASE FROM LAMBDOID PROPHAGE"/>
    <property type="match status" value="1"/>
</dbReference>
<dbReference type="EMBL" id="CADCTR010002145">
    <property type="protein sequence ID" value="CAA9334987.1"/>
    <property type="molecule type" value="Genomic_DNA"/>
</dbReference>
<proteinExistence type="predicted"/>
<sequence length="266" mass="30202">MTDQPLRVALYRRVSSEEQRKYGYSLADQHRELRDVAAKHGWVIVEEIADEGLSGADPYRPGLARVLELARAGEIDFAVAINRSRWFRDIYVRRGFEQDLKRYGVKIQALDDTGNLIADGVNDLLGEDQRRVIAKETKRGRMQRARSGRVVAGVPPYGFSFNADRTNFVVDPETMPTVRRVFAMVAAGTSLNAIKNALQEDGVPTPKGRGKYWWRGTLRQMILDDAYYPHDREELAGLVEEGILKQDVFSSLGDGPHGIWWFNRVH</sequence>
<dbReference type="InterPro" id="IPR011109">
    <property type="entry name" value="DNA_bind_recombinase_dom"/>
</dbReference>
<dbReference type="AlphaFoldDB" id="A0A6J4LKP6"/>
<name>A0A6J4LKP6_9CHLR</name>
<dbReference type="Pfam" id="PF07508">
    <property type="entry name" value="Recombinase"/>
    <property type="match status" value="1"/>
</dbReference>
<feature type="domain" description="Resolvase/invertase-type recombinase catalytic" evidence="1">
    <location>
        <begin position="7"/>
        <end position="156"/>
    </location>
</feature>
<dbReference type="InterPro" id="IPR036162">
    <property type="entry name" value="Resolvase-like_N_sf"/>
</dbReference>
<dbReference type="PROSITE" id="PS51736">
    <property type="entry name" value="RECOMBINASES_3"/>
    <property type="match status" value="1"/>
</dbReference>
<gene>
    <name evidence="3" type="ORF">AVDCRST_MAG93-6367</name>
</gene>
<evidence type="ECO:0000259" key="1">
    <source>
        <dbReference type="PROSITE" id="PS51736"/>
    </source>
</evidence>
<evidence type="ECO:0000259" key="2">
    <source>
        <dbReference type="PROSITE" id="PS51737"/>
    </source>
</evidence>
<dbReference type="Gene3D" id="3.90.1750.20">
    <property type="entry name" value="Putative Large Serine Recombinase, Chain B, Domain 2"/>
    <property type="match status" value="1"/>
</dbReference>
<evidence type="ECO:0008006" key="4">
    <source>
        <dbReference type="Google" id="ProtNLM"/>
    </source>
</evidence>
<dbReference type="InterPro" id="IPR006119">
    <property type="entry name" value="Resolv_N"/>
</dbReference>
<dbReference type="SMART" id="SM00857">
    <property type="entry name" value="Resolvase"/>
    <property type="match status" value="1"/>
</dbReference>
<accession>A0A6J4LKP6</accession>
<dbReference type="PANTHER" id="PTHR30461:SF23">
    <property type="entry name" value="DNA RECOMBINASE-RELATED"/>
    <property type="match status" value="1"/>
</dbReference>
<protein>
    <recommendedName>
        <fullName evidence="4">Recombinase family protein</fullName>
    </recommendedName>
</protein>
<feature type="domain" description="Recombinase" evidence="2">
    <location>
        <begin position="156"/>
        <end position="262"/>
    </location>
</feature>
<dbReference type="GO" id="GO:0000150">
    <property type="term" value="F:DNA strand exchange activity"/>
    <property type="evidence" value="ECO:0007669"/>
    <property type="project" value="InterPro"/>
</dbReference>
<reference evidence="3" key="1">
    <citation type="submission" date="2020-02" db="EMBL/GenBank/DDBJ databases">
        <authorList>
            <person name="Meier V. D."/>
        </authorList>
    </citation>
    <scope>NUCLEOTIDE SEQUENCE</scope>
    <source>
        <strain evidence="3">AVDCRST_MAG93</strain>
    </source>
</reference>
<dbReference type="SUPFAM" id="SSF53041">
    <property type="entry name" value="Resolvase-like"/>
    <property type="match status" value="1"/>
</dbReference>
<dbReference type="Pfam" id="PF00239">
    <property type="entry name" value="Resolvase"/>
    <property type="match status" value="1"/>
</dbReference>